<accession>A0A914WHT0</accession>
<proteinExistence type="predicted"/>
<name>A0A914WHT0_9BILA</name>
<dbReference type="Gene3D" id="3.30.420.40">
    <property type="match status" value="1"/>
</dbReference>
<dbReference type="AlphaFoldDB" id="A0A914WHT0"/>
<dbReference type="InterPro" id="IPR018484">
    <property type="entry name" value="FGGY_N"/>
</dbReference>
<reference evidence="3" key="1">
    <citation type="submission" date="2022-11" db="UniProtKB">
        <authorList>
            <consortium name="WormBaseParasite"/>
        </authorList>
    </citation>
    <scope>IDENTIFICATION</scope>
</reference>
<evidence type="ECO:0000313" key="3">
    <source>
        <dbReference type="WBParaSite" id="PSAMB.scaffold41size102001.g1080.t1"/>
    </source>
</evidence>
<protein>
    <submittedName>
        <fullName evidence="3">Carbohydrate kinase FGGY N-terminal domain-containing protein</fullName>
    </submittedName>
</protein>
<dbReference type="SUPFAM" id="SSF53067">
    <property type="entry name" value="Actin-like ATPase domain"/>
    <property type="match status" value="1"/>
</dbReference>
<dbReference type="GO" id="GO:0016301">
    <property type="term" value="F:kinase activity"/>
    <property type="evidence" value="ECO:0007669"/>
    <property type="project" value="InterPro"/>
</dbReference>
<evidence type="ECO:0000313" key="2">
    <source>
        <dbReference type="Proteomes" id="UP000887566"/>
    </source>
</evidence>
<evidence type="ECO:0000259" key="1">
    <source>
        <dbReference type="Pfam" id="PF00370"/>
    </source>
</evidence>
<dbReference type="GO" id="GO:0005975">
    <property type="term" value="P:carbohydrate metabolic process"/>
    <property type="evidence" value="ECO:0007669"/>
    <property type="project" value="InterPro"/>
</dbReference>
<keyword evidence="2" id="KW-1185">Reference proteome</keyword>
<organism evidence="2 3">
    <name type="scientific">Plectus sambesii</name>
    <dbReference type="NCBI Taxonomy" id="2011161"/>
    <lineage>
        <taxon>Eukaryota</taxon>
        <taxon>Metazoa</taxon>
        <taxon>Ecdysozoa</taxon>
        <taxon>Nematoda</taxon>
        <taxon>Chromadorea</taxon>
        <taxon>Plectida</taxon>
        <taxon>Plectina</taxon>
        <taxon>Plectoidea</taxon>
        <taxon>Plectidae</taxon>
        <taxon>Plectus</taxon>
    </lineage>
</organism>
<dbReference type="Proteomes" id="UP000887566">
    <property type="component" value="Unplaced"/>
</dbReference>
<dbReference type="Pfam" id="PF00370">
    <property type="entry name" value="FGGY_N"/>
    <property type="match status" value="1"/>
</dbReference>
<feature type="domain" description="Carbohydrate kinase FGGY N-terminal" evidence="1">
    <location>
        <begin position="5"/>
        <end position="66"/>
    </location>
</feature>
<dbReference type="InterPro" id="IPR043129">
    <property type="entry name" value="ATPase_NBD"/>
</dbReference>
<sequence length="69" mass="7839">MSKFIVAVDIGTSTIRACLYDNAARLQSIAERRVALEYSGKEDAHQRVELDPDLLWRRFTEVVKEASKA</sequence>
<dbReference type="WBParaSite" id="PSAMB.scaffold41size102001.g1080.t1">
    <property type="protein sequence ID" value="PSAMB.scaffold41size102001.g1080.t1"/>
    <property type="gene ID" value="PSAMB.scaffold41size102001.g1080"/>
</dbReference>